<keyword evidence="4 9" id="KW-0460">Magnesium</keyword>
<keyword evidence="11" id="KW-1185">Reference proteome</keyword>
<dbReference type="HAMAP" id="MF_00112">
    <property type="entry name" value="GGGP_HepGP_synthase"/>
    <property type="match status" value="1"/>
</dbReference>
<feature type="binding site" evidence="9">
    <location>
        <begin position="158"/>
        <end position="163"/>
    </location>
    <ligand>
        <name>sn-glycerol 1-phosphate</name>
        <dbReference type="ChEBI" id="CHEBI:57685"/>
    </ligand>
</feature>
<feature type="binding site" evidence="9">
    <location>
        <position position="11"/>
    </location>
    <ligand>
        <name>sn-glycerol 1-phosphate</name>
        <dbReference type="ChEBI" id="CHEBI:57685"/>
    </ligand>
</feature>
<gene>
    <name evidence="9" type="primary">pcrB</name>
    <name evidence="10" type="ORF">AAF454_12815</name>
</gene>
<dbReference type="EMBL" id="JBCEWA010000010">
    <property type="protein sequence ID" value="MEL5989286.1"/>
    <property type="molecule type" value="Genomic_DNA"/>
</dbReference>
<evidence type="ECO:0000256" key="1">
    <source>
        <dbReference type="ARBA" id="ARBA00022516"/>
    </source>
</evidence>
<dbReference type="InterPro" id="IPR039074">
    <property type="entry name" value="GGGP/HepGP_synthase_I"/>
</dbReference>
<keyword evidence="3 9" id="KW-0479">Metal-binding</keyword>
<evidence type="ECO:0000256" key="5">
    <source>
        <dbReference type="ARBA" id="ARBA00023098"/>
    </source>
</evidence>
<keyword evidence="7 9" id="KW-1208">Phospholipid metabolism</keyword>
<comment type="caution">
    <text evidence="10">The sequence shown here is derived from an EMBL/GenBank/DDBJ whole genome shotgun (WGS) entry which is preliminary data.</text>
</comment>
<evidence type="ECO:0000256" key="7">
    <source>
        <dbReference type="ARBA" id="ARBA00023264"/>
    </source>
</evidence>
<dbReference type="CDD" id="cd02812">
    <property type="entry name" value="PcrB_like"/>
    <property type="match status" value="1"/>
</dbReference>
<keyword evidence="6 9" id="KW-0594">Phospholipid biosynthesis</keyword>
<dbReference type="NCBIfam" id="NF003199">
    <property type="entry name" value="PRK04169.1-3"/>
    <property type="match status" value="1"/>
</dbReference>
<dbReference type="PANTHER" id="PTHR40029:SF2">
    <property type="entry name" value="HEPTAPRENYLGLYCERYL PHOSPHATE SYNTHASE"/>
    <property type="match status" value="1"/>
</dbReference>
<dbReference type="RefSeq" id="WP_342303124.1">
    <property type="nucleotide sequence ID" value="NZ_JBCEWA010000010.1"/>
</dbReference>
<comment type="cofactor">
    <cofactor evidence="9">
        <name>Mg(2+)</name>
        <dbReference type="ChEBI" id="CHEBI:18420"/>
    </cofactor>
</comment>
<sequence>MEFKSWQHVFKLDPAKEISDEHLEKICESGTDGILVGGSDDVTEDGVLDLLARVRRYSVPVILEVSTIESVTPGYDYFFIPTVLNSTKTEWVKDLHHVAIKEFGELMNWDELVAEGYVILNPDCKAATLTTAKTDLSLEDVVAYARMAEHYFKLPILYLEYSGMYGSEEVVEAVSHELEQTQLFYGGGISEPEQAQKMAQYADTVVVGNIIYTDLKKALKTVKAVKGTI</sequence>
<comment type="similarity">
    <text evidence="9">Belongs to the GGGP/HepGP synthase family. Group I subfamily.</text>
</comment>
<keyword evidence="5 9" id="KW-0443">Lipid metabolism</keyword>
<accession>A0ABU9LRH3</accession>
<evidence type="ECO:0000313" key="11">
    <source>
        <dbReference type="Proteomes" id="UP001398420"/>
    </source>
</evidence>
<keyword evidence="1 9" id="KW-0444">Lipid biosynthesis</keyword>
<dbReference type="Gene3D" id="3.20.20.390">
    <property type="entry name" value="FMN-linked oxidoreductases"/>
    <property type="match status" value="1"/>
</dbReference>
<comment type="pathway">
    <text evidence="9">Membrane lipid metabolism; glycerophospholipid metabolism.</text>
</comment>
<dbReference type="PANTHER" id="PTHR40029">
    <property type="match status" value="1"/>
</dbReference>
<evidence type="ECO:0000256" key="9">
    <source>
        <dbReference type="HAMAP-Rule" id="MF_00112"/>
    </source>
</evidence>
<dbReference type="InterPro" id="IPR008205">
    <property type="entry name" value="GGGP_HepGP_synthase"/>
</dbReference>
<dbReference type="InterPro" id="IPR038597">
    <property type="entry name" value="GGGP/HepGP_synthase_sf"/>
</dbReference>
<evidence type="ECO:0000256" key="6">
    <source>
        <dbReference type="ARBA" id="ARBA00023209"/>
    </source>
</evidence>
<dbReference type="Pfam" id="PF01884">
    <property type="entry name" value="PcrB"/>
    <property type="match status" value="1"/>
</dbReference>
<protein>
    <recommendedName>
        <fullName evidence="9">Heptaprenylglyceryl phosphate synthase</fullName>
        <shortName evidence="9">HepGP synthase</shortName>
        <ecNumber evidence="9">2.5.1.n9</ecNumber>
    </recommendedName>
    <alternativeName>
        <fullName evidence="9">Glycerol-1-phosphate heptaprenyltransferase</fullName>
    </alternativeName>
</protein>
<evidence type="ECO:0000313" key="10">
    <source>
        <dbReference type="EMBL" id="MEL5989286.1"/>
    </source>
</evidence>
<dbReference type="Proteomes" id="UP001398420">
    <property type="component" value="Unassembled WGS sequence"/>
</dbReference>
<dbReference type="GO" id="GO:0016740">
    <property type="term" value="F:transferase activity"/>
    <property type="evidence" value="ECO:0007669"/>
    <property type="project" value="UniProtKB-KW"/>
</dbReference>
<keyword evidence="2 9" id="KW-0808">Transferase</keyword>
<feature type="binding site" evidence="9">
    <location>
        <begin position="208"/>
        <end position="209"/>
    </location>
    <ligand>
        <name>sn-glycerol 1-phosphate</name>
        <dbReference type="ChEBI" id="CHEBI:57685"/>
    </ligand>
</feature>
<dbReference type="NCBIfam" id="NF003197">
    <property type="entry name" value="PRK04169.1-1"/>
    <property type="match status" value="1"/>
</dbReference>
<feature type="binding site" evidence="9">
    <location>
        <position position="39"/>
    </location>
    <ligand>
        <name>Mg(2+)</name>
        <dbReference type="ChEBI" id="CHEBI:18420"/>
    </ligand>
</feature>
<organism evidence="10 11">
    <name type="scientific">Kurthia gibsonii</name>
    <dbReference type="NCBI Taxonomy" id="33946"/>
    <lineage>
        <taxon>Bacteria</taxon>
        <taxon>Bacillati</taxon>
        <taxon>Bacillota</taxon>
        <taxon>Bacilli</taxon>
        <taxon>Bacillales</taxon>
        <taxon>Caryophanaceae</taxon>
        <taxon>Kurthia</taxon>
    </lineage>
</organism>
<evidence type="ECO:0000256" key="4">
    <source>
        <dbReference type="ARBA" id="ARBA00022842"/>
    </source>
</evidence>
<evidence type="ECO:0000256" key="2">
    <source>
        <dbReference type="ARBA" id="ARBA00022679"/>
    </source>
</evidence>
<comment type="caution">
    <text evidence="9">Lacks conserved residue(s) required for the propagation of feature annotation.</text>
</comment>
<proteinExistence type="inferred from homology"/>
<comment type="subunit">
    <text evidence="9">Homodimer.</text>
</comment>
<comment type="catalytic activity">
    <reaction evidence="8 9">
        <text>sn-glycerol 1-phosphate + all-trans-heptaprenyl diphosphate = 3-heptaprenyl-sn-glycero-1-phosphate + diphosphate</text>
        <dbReference type="Rhea" id="RHEA:33495"/>
        <dbReference type="ChEBI" id="CHEBI:33019"/>
        <dbReference type="ChEBI" id="CHEBI:57685"/>
        <dbReference type="ChEBI" id="CHEBI:58206"/>
        <dbReference type="ChEBI" id="CHEBI:64781"/>
        <dbReference type="EC" id="2.5.1.n9"/>
    </reaction>
</comment>
<feature type="binding site" evidence="9">
    <location>
        <position position="13"/>
    </location>
    <ligand>
        <name>Mg(2+)</name>
        <dbReference type="ChEBI" id="CHEBI:18420"/>
    </ligand>
</feature>
<evidence type="ECO:0000256" key="8">
    <source>
        <dbReference type="ARBA" id="ARBA00048318"/>
    </source>
</evidence>
<reference evidence="10 11" key="1">
    <citation type="submission" date="2024-04" db="EMBL/GenBank/DDBJ databases">
        <authorList>
            <person name="Wu Y.S."/>
            <person name="Zhang L."/>
        </authorList>
    </citation>
    <scope>NUCLEOTIDE SEQUENCE [LARGE SCALE GENOMIC DNA]</scope>
    <source>
        <strain evidence="10 11">KG-01</strain>
    </source>
</reference>
<dbReference type="EC" id="2.5.1.n9" evidence="9"/>
<dbReference type="NCBIfam" id="TIGR01768">
    <property type="entry name" value="GGGP-family"/>
    <property type="match status" value="1"/>
</dbReference>
<comment type="function">
    <text evidence="9">Prenyltransferase that catalyzes in vivo the transfer of the heptaprenyl moiety of heptaprenyl pyrophosphate (HepPP; 35 carbon atoms) to the C3 hydroxyl of sn-glycerol-1-phosphate (G1P), producing heptaprenylglyceryl phosphate (HepGP). This reaction is an ether-bond-formation step in the biosynthesis of archaea-type G1P-based membrane lipids found in Bacillales.</text>
</comment>
<evidence type="ECO:0000256" key="3">
    <source>
        <dbReference type="ARBA" id="ARBA00022723"/>
    </source>
</evidence>
<feature type="binding site" evidence="9">
    <location>
        <position position="188"/>
    </location>
    <ligand>
        <name>sn-glycerol 1-phosphate</name>
        <dbReference type="ChEBI" id="CHEBI:57685"/>
    </ligand>
</feature>
<name>A0ABU9LRH3_9BACL</name>
<dbReference type="SUPFAM" id="SSF51395">
    <property type="entry name" value="FMN-linked oxidoreductases"/>
    <property type="match status" value="1"/>
</dbReference>